<dbReference type="Proteomes" id="UP000276133">
    <property type="component" value="Unassembled WGS sequence"/>
</dbReference>
<evidence type="ECO:0000313" key="4">
    <source>
        <dbReference type="Proteomes" id="UP000276133"/>
    </source>
</evidence>
<feature type="domain" description="Nrap protein" evidence="2">
    <location>
        <begin position="12"/>
        <end position="104"/>
    </location>
</feature>
<keyword evidence="4" id="KW-1185">Reference proteome</keyword>
<dbReference type="InterPro" id="IPR005554">
    <property type="entry name" value="NOL6/Upt22"/>
</dbReference>
<dbReference type="InterPro" id="IPR035368">
    <property type="entry name" value="Nrap_D3"/>
</dbReference>
<proteinExistence type="inferred from homology"/>
<sequence>MKEEKFSKECSNTKLTNSKPSETLPSIIIGLLFSDSFDNILIKGPSSTSPEAVEFRKFWGSKSELRRFQDTSICEAVYFEAKDLASKRLVYSEIVKHILDYHLSISVDNLKFCDRQMNSLLSLPSGIIDNYGTGEEKLGDVIFLY</sequence>
<dbReference type="AlphaFoldDB" id="A0A3M7QFM7"/>
<dbReference type="GO" id="GO:0032040">
    <property type="term" value="C:small-subunit processome"/>
    <property type="evidence" value="ECO:0007669"/>
    <property type="project" value="TreeGrafter"/>
</dbReference>
<gene>
    <name evidence="3" type="ORF">BpHYR1_032766</name>
</gene>
<evidence type="ECO:0000313" key="3">
    <source>
        <dbReference type="EMBL" id="RNA10246.1"/>
    </source>
</evidence>
<dbReference type="GO" id="GO:0006364">
    <property type="term" value="P:rRNA processing"/>
    <property type="evidence" value="ECO:0007669"/>
    <property type="project" value="TreeGrafter"/>
</dbReference>
<keyword evidence="1" id="KW-0694">RNA-binding</keyword>
<comment type="caution">
    <text evidence="3">The sequence shown here is derived from an EMBL/GenBank/DDBJ whole genome shotgun (WGS) entry which is preliminary data.</text>
</comment>
<dbReference type="Pfam" id="PF17404">
    <property type="entry name" value="Nrap_D3"/>
    <property type="match status" value="1"/>
</dbReference>
<comment type="similarity">
    <text evidence="1">Belongs to the NRAP family.</text>
</comment>
<evidence type="ECO:0000256" key="1">
    <source>
        <dbReference type="RuleBase" id="RU364032"/>
    </source>
</evidence>
<name>A0A3M7QFM7_BRAPC</name>
<dbReference type="GO" id="GO:0032545">
    <property type="term" value="C:CURI complex"/>
    <property type="evidence" value="ECO:0007669"/>
    <property type="project" value="TreeGrafter"/>
</dbReference>
<accession>A0A3M7QFM7</accession>
<dbReference type="GO" id="GO:0006409">
    <property type="term" value="P:tRNA export from nucleus"/>
    <property type="evidence" value="ECO:0007669"/>
    <property type="project" value="TreeGrafter"/>
</dbReference>
<dbReference type="PANTHER" id="PTHR17972">
    <property type="entry name" value="NUCLEOLAR RNA-ASSOCIATED PROTEIN"/>
    <property type="match status" value="1"/>
</dbReference>
<dbReference type="EMBL" id="REGN01006254">
    <property type="protein sequence ID" value="RNA10246.1"/>
    <property type="molecule type" value="Genomic_DNA"/>
</dbReference>
<dbReference type="OrthoDB" id="10251401at2759"/>
<evidence type="ECO:0000259" key="2">
    <source>
        <dbReference type="Pfam" id="PF17404"/>
    </source>
</evidence>
<organism evidence="3 4">
    <name type="scientific">Brachionus plicatilis</name>
    <name type="common">Marine rotifer</name>
    <name type="synonym">Brachionus muelleri</name>
    <dbReference type="NCBI Taxonomy" id="10195"/>
    <lineage>
        <taxon>Eukaryota</taxon>
        <taxon>Metazoa</taxon>
        <taxon>Spiralia</taxon>
        <taxon>Gnathifera</taxon>
        <taxon>Rotifera</taxon>
        <taxon>Eurotatoria</taxon>
        <taxon>Monogononta</taxon>
        <taxon>Pseudotrocha</taxon>
        <taxon>Ploima</taxon>
        <taxon>Brachionidae</taxon>
        <taxon>Brachionus</taxon>
    </lineage>
</organism>
<comment type="subcellular location">
    <subcellularLocation>
        <location evidence="1">Nucleus</location>
        <location evidence="1">Nucleolus</location>
    </subcellularLocation>
</comment>
<keyword evidence="1" id="KW-0539">Nucleus</keyword>
<dbReference type="STRING" id="10195.A0A3M7QFM7"/>
<dbReference type="GO" id="GO:0034456">
    <property type="term" value="C:UTP-C complex"/>
    <property type="evidence" value="ECO:0007669"/>
    <property type="project" value="TreeGrafter"/>
</dbReference>
<dbReference type="GO" id="GO:0003723">
    <property type="term" value="F:RNA binding"/>
    <property type="evidence" value="ECO:0007669"/>
    <property type="project" value="UniProtKB-KW"/>
</dbReference>
<dbReference type="PANTHER" id="PTHR17972:SF0">
    <property type="entry name" value="NUCLEOLAR PROTEIN 6"/>
    <property type="match status" value="1"/>
</dbReference>
<reference evidence="3 4" key="1">
    <citation type="journal article" date="2018" name="Sci. Rep.">
        <title>Genomic signatures of local adaptation to the degree of environmental predictability in rotifers.</title>
        <authorList>
            <person name="Franch-Gras L."/>
            <person name="Hahn C."/>
            <person name="Garcia-Roger E.M."/>
            <person name="Carmona M.J."/>
            <person name="Serra M."/>
            <person name="Gomez A."/>
        </authorList>
    </citation>
    <scope>NUCLEOTIDE SEQUENCE [LARGE SCALE GENOMIC DNA]</scope>
    <source>
        <strain evidence="3">HYR1</strain>
    </source>
</reference>
<protein>
    <recommendedName>
        <fullName evidence="1">Nucleolar protein 6</fullName>
    </recommendedName>
</protein>